<evidence type="ECO:0000256" key="4">
    <source>
        <dbReference type="ARBA" id="ARBA00022692"/>
    </source>
</evidence>
<dbReference type="Gene3D" id="1.10.3720.10">
    <property type="entry name" value="MetI-like"/>
    <property type="match status" value="1"/>
</dbReference>
<evidence type="ECO:0000313" key="11">
    <source>
        <dbReference type="Proteomes" id="UP000629025"/>
    </source>
</evidence>
<keyword evidence="5 7" id="KW-1133">Transmembrane helix</keyword>
<feature type="transmembrane region" description="Helical" evidence="7">
    <location>
        <begin position="242"/>
        <end position="264"/>
    </location>
</feature>
<evidence type="ECO:0000256" key="7">
    <source>
        <dbReference type="RuleBase" id="RU363032"/>
    </source>
</evidence>
<evidence type="ECO:0000256" key="5">
    <source>
        <dbReference type="ARBA" id="ARBA00022989"/>
    </source>
</evidence>
<evidence type="ECO:0000256" key="1">
    <source>
        <dbReference type="ARBA" id="ARBA00004651"/>
    </source>
</evidence>
<dbReference type="InterPro" id="IPR035906">
    <property type="entry name" value="MetI-like_sf"/>
</dbReference>
<dbReference type="PROSITE" id="PS50928">
    <property type="entry name" value="ABC_TM1"/>
    <property type="match status" value="1"/>
</dbReference>
<proteinExistence type="inferred from homology"/>
<evidence type="ECO:0000256" key="2">
    <source>
        <dbReference type="ARBA" id="ARBA00022448"/>
    </source>
</evidence>
<keyword evidence="3" id="KW-1003">Cell membrane</keyword>
<dbReference type="Proteomes" id="UP000629025">
    <property type="component" value="Unassembled WGS sequence"/>
</dbReference>
<comment type="similarity">
    <text evidence="7">Belongs to the binding-protein-dependent transport system permease family.</text>
</comment>
<feature type="transmembrane region" description="Helical" evidence="7">
    <location>
        <begin position="184"/>
        <end position="209"/>
    </location>
</feature>
<dbReference type="RefSeq" id="WP_229680695.1">
    <property type="nucleotide sequence ID" value="NZ_BMIJ01000004.1"/>
</dbReference>
<evidence type="ECO:0000259" key="9">
    <source>
        <dbReference type="PROSITE" id="PS50928"/>
    </source>
</evidence>
<comment type="subcellular location">
    <subcellularLocation>
        <location evidence="1 7">Cell membrane</location>
        <topology evidence="1 7">Multi-pass membrane protein</topology>
    </subcellularLocation>
</comment>
<dbReference type="PANTHER" id="PTHR30193">
    <property type="entry name" value="ABC TRANSPORTER PERMEASE PROTEIN"/>
    <property type="match status" value="1"/>
</dbReference>
<dbReference type="EMBL" id="BMIJ01000004">
    <property type="protein sequence ID" value="GGB93903.1"/>
    <property type="molecule type" value="Genomic_DNA"/>
</dbReference>
<feature type="transmembrane region" description="Helical" evidence="7">
    <location>
        <begin position="43"/>
        <end position="62"/>
    </location>
</feature>
<dbReference type="PANTHER" id="PTHR30193:SF42">
    <property type="entry name" value="ABC TRANSPORTER PERMEASE PROTEIN"/>
    <property type="match status" value="1"/>
</dbReference>
<gene>
    <name evidence="10" type="ORF">GCM10011352_19930</name>
</gene>
<evidence type="ECO:0000313" key="10">
    <source>
        <dbReference type="EMBL" id="GGB93903.1"/>
    </source>
</evidence>
<keyword evidence="11" id="KW-1185">Reference proteome</keyword>
<keyword evidence="4 7" id="KW-0812">Transmembrane</keyword>
<evidence type="ECO:0000256" key="3">
    <source>
        <dbReference type="ARBA" id="ARBA00022475"/>
    </source>
</evidence>
<evidence type="ECO:0000256" key="8">
    <source>
        <dbReference type="SAM" id="MobiDB-lite"/>
    </source>
</evidence>
<keyword evidence="2 7" id="KW-0813">Transport</keyword>
<dbReference type="InterPro" id="IPR051393">
    <property type="entry name" value="ABC_transporter_permease"/>
</dbReference>
<feature type="region of interest" description="Disordered" evidence="8">
    <location>
        <begin position="1"/>
        <end position="22"/>
    </location>
</feature>
<feature type="domain" description="ABC transmembrane type-1" evidence="9">
    <location>
        <begin position="98"/>
        <end position="313"/>
    </location>
</feature>
<dbReference type="InterPro" id="IPR000515">
    <property type="entry name" value="MetI-like"/>
</dbReference>
<sequence length="322" mass="35268">MAAHEMTQSAATASISDDATAGTEPVRRGVGFGERVQRLLPKLVLGPTMLTTLLFIYGYVIWTGVLSVTKSRFLPQYDFVGLLQYEKLLDNDRWGVASLNIVIFGGLFILICLGLGVLMAILLDQKIRAEGSIRTIFLYPMALSFIVTGTAWKWILNPGLGLEKLLQDWGFEQFTFDWLVDPDMAIYTLVIAAVWQSSGFVMALFLAGLRGVDNSIVKAAQLDGASMPTIYRRIILPHLRPVFFSAFIILSHIAIKSFDLVMALTGGGPGYSTDLPATFMYTTAFSRGQMALGSASAMLMLGVVLAILIPYLYSELRGKNNG</sequence>
<comment type="caution">
    <text evidence="10">The sequence shown here is derived from an EMBL/GenBank/DDBJ whole genome shotgun (WGS) entry which is preliminary data.</text>
</comment>
<accession>A0ABQ1KAK3</accession>
<feature type="transmembrane region" description="Helical" evidence="7">
    <location>
        <begin position="135"/>
        <end position="155"/>
    </location>
</feature>
<organism evidence="10 11">
    <name type="scientific">Marinobacterium zhoushanense</name>
    <dbReference type="NCBI Taxonomy" id="1679163"/>
    <lineage>
        <taxon>Bacteria</taxon>
        <taxon>Pseudomonadati</taxon>
        <taxon>Pseudomonadota</taxon>
        <taxon>Gammaproteobacteria</taxon>
        <taxon>Oceanospirillales</taxon>
        <taxon>Oceanospirillaceae</taxon>
        <taxon>Marinobacterium</taxon>
    </lineage>
</organism>
<keyword evidence="6 7" id="KW-0472">Membrane</keyword>
<feature type="transmembrane region" description="Helical" evidence="7">
    <location>
        <begin position="290"/>
        <end position="313"/>
    </location>
</feature>
<feature type="compositionally biased region" description="Low complexity" evidence="8">
    <location>
        <begin position="9"/>
        <end position="21"/>
    </location>
</feature>
<dbReference type="Pfam" id="PF00528">
    <property type="entry name" value="BPD_transp_1"/>
    <property type="match status" value="1"/>
</dbReference>
<feature type="transmembrane region" description="Helical" evidence="7">
    <location>
        <begin position="101"/>
        <end position="123"/>
    </location>
</feature>
<evidence type="ECO:0000256" key="6">
    <source>
        <dbReference type="ARBA" id="ARBA00023136"/>
    </source>
</evidence>
<protein>
    <submittedName>
        <fullName evidence="10">Sugar ABC transporter permease</fullName>
    </submittedName>
</protein>
<dbReference type="SUPFAM" id="SSF161098">
    <property type="entry name" value="MetI-like"/>
    <property type="match status" value="1"/>
</dbReference>
<name>A0ABQ1KAK3_9GAMM</name>
<reference evidence="11" key="1">
    <citation type="journal article" date="2019" name="Int. J. Syst. Evol. Microbiol.">
        <title>The Global Catalogue of Microorganisms (GCM) 10K type strain sequencing project: providing services to taxonomists for standard genome sequencing and annotation.</title>
        <authorList>
            <consortium name="The Broad Institute Genomics Platform"/>
            <consortium name="The Broad Institute Genome Sequencing Center for Infectious Disease"/>
            <person name="Wu L."/>
            <person name="Ma J."/>
        </authorList>
    </citation>
    <scope>NUCLEOTIDE SEQUENCE [LARGE SCALE GENOMIC DNA]</scope>
    <source>
        <strain evidence="11">CGMCC 1.15341</strain>
    </source>
</reference>
<dbReference type="CDD" id="cd06261">
    <property type="entry name" value="TM_PBP2"/>
    <property type="match status" value="1"/>
</dbReference>